<dbReference type="EMBL" id="JAJJMB010010359">
    <property type="protein sequence ID" value="KAI3909165.1"/>
    <property type="molecule type" value="Genomic_DNA"/>
</dbReference>
<sequence>MEERRYRMTLSREEVLNDLVALGRRAILSEIQKITRDYPMMKRTWERVIDIAFAQDVINDRPKKNGGFPAGKSRAIILKSFITSF</sequence>
<protein>
    <submittedName>
        <fullName evidence="1">Uncharacterized protein</fullName>
    </submittedName>
</protein>
<organism evidence="1 2">
    <name type="scientific">Papaver atlanticum</name>
    <dbReference type="NCBI Taxonomy" id="357466"/>
    <lineage>
        <taxon>Eukaryota</taxon>
        <taxon>Viridiplantae</taxon>
        <taxon>Streptophyta</taxon>
        <taxon>Embryophyta</taxon>
        <taxon>Tracheophyta</taxon>
        <taxon>Spermatophyta</taxon>
        <taxon>Magnoliopsida</taxon>
        <taxon>Ranunculales</taxon>
        <taxon>Papaveraceae</taxon>
        <taxon>Papaveroideae</taxon>
        <taxon>Papaver</taxon>
    </lineage>
</organism>
<accession>A0AAD4XFX0</accession>
<gene>
    <name evidence="1" type="ORF">MKW98_012902</name>
</gene>
<dbReference type="Proteomes" id="UP001202328">
    <property type="component" value="Unassembled WGS sequence"/>
</dbReference>
<proteinExistence type="predicted"/>
<evidence type="ECO:0000313" key="2">
    <source>
        <dbReference type="Proteomes" id="UP001202328"/>
    </source>
</evidence>
<dbReference type="AlphaFoldDB" id="A0AAD4XFX0"/>
<evidence type="ECO:0000313" key="1">
    <source>
        <dbReference type="EMBL" id="KAI3909165.1"/>
    </source>
</evidence>
<name>A0AAD4XFX0_9MAGN</name>
<keyword evidence="2" id="KW-1185">Reference proteome</keyword>
<comment type="caution">
    <text evidence="1">The sequence shown here is derived from an EMBL/GenBank/DDBJ whole genome shotgun (WGS) entry which is preliminary data.</text>
</comment>
<reference evidence="1" key="1">
    <citation type="submission" date="2022-04" db="EMBL/GenBank/DDBJ databases">
        <title>A functionally conserved STORR gene fusion in Papaver species that diverged 16.8 million years ago.</title>
        <authorList>
            <person name="Catania T."/>
        </authorList>
    </citation>
    <scope>NUCLEOTIDE SEQUENCE</scope>
    <source>
        <strain evidence="1">S-188037</strain>
    </source>
</reference>